<feature type="domain" description="Major facilitator superfamily (MFS) profile" evidence="5">
    <location>
        <begin position="15"/>
        <end position="399"/>
    </location>
</feature>
<evidence type="ECO:0000256" key="3">
    <source>
        <dbReference type="ARBA" id="ARBA00023136"/>
    </source>
</evidence>
<feature type="transmembrane region" description="Helical" evidence="4">
    <location>
        <begin position="174"/>
        <end position="193"/>
    </location>
</feature>
<accession>A0A6S6Z3N0</accession>
<dbReference type="PANTHER" id="PTHR23523">
    <property type="match status" value="1"/>
</dbReference>
<keyword evidence="3 4" id="KW-0472">Membrane</keyword>
<keyword evidence="7" id="KW-1185">Reference proteome</keyword>
<dbReference type="InterPro" id="IPR011701">
    <property type="entry name" value="MFS"/>
</dbReference>
<feature type="transmembrane region" description="Helical" evidence="4">
    <location>
        <begin position="286"/>
        <end position="305"/>
    </location>
</feature>
<dbReference type="GO" id="GO:0022857">
    <property type="term" value="F:transmembrane transporter activity"/>
    <property type="evidence" value="ECO:0007669"/>
    <property type="project" value="InterPro"/>
</dbReference>
<feature type="transmembrane region" description="Helical" evidence="4">
    <location>
        <begin position="136"/>
        <end position="162"/>
    </location>
</feature>
<sequence length="418" mass="42820">MTRIPASSRPGARPVLLLVGILCIAMALRAPVTGVAPLIGMIREQLGLSSTAAGMLITLPLLAFAVVSLFSAGLARRFGLERTLFGALLLITVGIVARTQGAAWGLYAGTAIIGSGIAIGNVLLPSLVKRDFPQRVAGLTSAYVLTMSIAAGVASAIAIPLANLSLANLSTGGWRFSTLCLLALPVVSLLLWLPQLANHTAPAASTTHAPHGGRLWHSPLAWQVTLFLGINSFVFYVGVSWLPEILRDAGYSAEQAGSLHGLLQLMSAGPALFLAPVVRRLKDQRGAAFCSATASLVAFLGLVIAPGWATAWIVLLGLGTGGGIILGLAFVGLRASHAQQAAALSGMAQCVGYLFAASGPALVGALHDRLGGWGVALGVCAALCVLMAVIGLYAGRAIQIGGFRDHAVRPASTAPATR</sequence>
<feature type="transmembrane region" description="Helical" evidence="4">
    <location>
        <begin position="104"/>
        <end position="124"/>
    </location>
</feature>
<dbReference type="InterPro" id="IPR052524">
    <property type="entry name" value="MFS_Cyanate_Porter"/>
</dbReference>
<dbReference type="Gene3D" id="1.20.1250.20">
    <property type="entry name" value="MFS general substrate transporter like domains"/>
    <property type="match status" value="1"/>
</dbReference>
<dbReference type="SUPFAM" id="SSF103473">
    <property type="entry name" value="MFS general substrate transporter"/>
    <property type="match status" value="1"/>
</dbReference>
<evidence type="ECO:0000256" key="4">
    <source>
        <dbReference type="SAM" id="Phobius"/>
    </source>
</evidence>
<reference evidence="6 7" key="1">
    <citation type="submission" date="2020-04" db="EMBL/GenBank/DDBJ databases">
        <authorList>
            <person name="De Canck E."/>
        </authorList>
    </citation>
    <scope>NUCLEOTIDE SEQUENCE [LARGE SCALE GENOMIC DNA]</scope>
    <source>
        <strain evidence="6 7">LMG 3431</strain>
    </source>
</reference>
<evidence type="ECO:0000259" key="5">
    <source>
        <dbReference type="PROSITE" id="PS50850"/>
    </source>
</evidence>
<keyword evidence="1 4" id="KW-0812">Transmembrane</keyword>
<feature type="transmembrane region" description="Helical" evidence="4">
    <location>
        <begin position="220"/>
        <end position="242"/>
    </location>
</feature>
<feature type="transmembrane region" description="Helical" evidence="4">
    <location>
        <begin position="343"/>
        <end position="366"/>
    </location>
</feature>
<dbReference type="Proteomes" id="UP000494108">
    <property type="component" value="Unassembled WGS sequence"/>
</dbReference>
<dbReference type="InterPro" id="IPR036259">
    <property type="entry name" value="MFS_trans_sf"/>
</dbReference>
<feature type="transmembrane region" description="Helical" evidence="4">
    <location>
        <begin position="82"/>
        <end position="98"/>
    </location>
</feature>
<name>A0A6S6Z3N0_9BURK</name>
<keyword evidence="2 4" id="KW-1133">Transmembrane helix</keyword>
<evidence type="ECO:0000313" key="6">
    <source>
        <dbReference type="EMBL" id="CAB3656036.1"/>
    </source>
</evidence>
<dbReference type="PROSITE" id="PS50850">
    <property type="entry name" value="MFS"/>
    <property type="match status" value="1"/>
</dbReference>
<evidence type="ECO:0000313" key="7">
    <source>
        <dbReference type="Proteomes" id="UP000494108"/>
    </source>
</evidence>
<feature type="transmembrane region" description="Helical" evidence="4">
    <location>
        <begin position="311"/>
        <end position="331"/>
    </location>
</feature>
<dbReference type="InterPro" id="IPR020846">
    <property type="entry name" value="MFS_dom"/>
</dbReference>
<organism evidence="6 7">
    <name type="scientific">Achromobacter pestifer</name>
    <dbReference type="NCBI Taxonomy" id="1353889"/>
    <lineage>
        <taxon>Bacteria</taxon>
        <taxon>Pseudomonadati</taxon>
        <taxon>Pseudomonadota</taxon>
        <taxon>Betaproteobacteria</taxon>
        <taxon>Burkholderiales</taxon>
        <taxon>Alcaligenaceae</taxon>
        <taxon>Achromobacter</taxon>
    </lineage>
</organism>
<dbReference type="PANTHER" id="PTHR23523:SF2">
    <property type="entry name" value="2-NITROIMIDAZOLE TRANSPORTER"/>
    <property type="match status" value="1"/>
</dbReference>
<dbReference type="RefSeq" id="WP_175175366.1">
    <property type="nucleotide sequence ID" value="NZ_CADIJX010000003.1"/>
</dbReference>
<gene>
    <name evidence="6" type="primary">nimT</name>
    <name evidence="6" type="ORF">LMG3431_03105</name>
</gene>
<protein>
    <submittedName>
        <fullName evidence="6">2-nitroimidazole transporter</fullName>
    </submittedName>
</protein>
<evidence type="ECO:0000256" key="1">
    <source>
        <dbReference type="ARBA" id="ARBA00022692"/>
    </source>
</evidence>
<evidence type="ECO:0000256" key="2">
    <source>
        <dbReference type="ARBA" id="ARBA00022989"/>
    </source>
</evidence>
<feature type="transmembrane region" description="Helical" evidence="4">
    <location>
        <begin position="53"/>
        <end position="75"/>
    </location>
</feature>
<proteinExistence type="predicted"/>
<dbReference type="EMBL" id="CADIJX010000003">
    <property type="protein sequence ID" value="CAB3656036.1"/>
    <property type="molecule type" value="Genomic_DNA"/>
</dbReference>
<dbReference type="AlphaFoldDB" id="A0A6S6Z3N0"/>
<dbReference type="Pfam" id="PF07690">
    <property type="entry name" value="MFS_1"/>
    <property type="match status" value="1"/>
</dbReference>
<feature type="transmembrane region" description="Helical" evidence="4">
    <location>
        <begin position="372"/>
        <end position="394"/>
    </location>
</feature>
<feature type="transmembrane region" description="Helical" evidence="4">
    <location>
        <begin position="262"/>
        <end position="279"/>
    </location>
</feature>